<dbReference type="Pfam" id="PF03100">
    <property type="entry name" value="CcmE"/>
    <property type="match status" value="1"/>
</dbReference>
<keyword evidence="4 5" id="KW-0472">Membrane</keyword>
<reference evidence="6 7" key="1">
    <citation type="submission" date="2021-12" db="EMBL/GenBank/DDBJ databases">
        <title>Genome sequencing of bacteria with rrn-lacking chromosome and rrn-plasmid.</title>
        <authorList>
            <person name="Anda M."/>
            <person name="Iwasaki W."/>
        </authorList>
    </citation>
    <scope>NUCLEOTIDE SEQUENCE [LARGE SCALE GENOMIC DNA]</scope>
    <source>
        <strain evidence="6 7">DSM 100852</strain>
    </source>
</reference>
<keyword evidence="7" id="KW-1185">Reference proteome</keyword>
<dbReference type="RefSeq" id="WP_338392743.1">
    <property type="nucleotide sequence ID" value="NZ_AP025314.1"/>
</dbReference>
<keyword evidence="2" id="KW-0349">Heme</keyword>
<dbReference type="InterPro" id="IPR004329">
    <property type="entry name" value="CcmE"/>
</dbReference>
<evidence type="ECO:0000256" key="1">
    <source>
        <dbReference type="ARBA" id="ARBA00004370"/>
    </source>
</evidence>
<keyword evidence="2" id="KW-0479">Metal-binding</keyword>
<dbReference type="GO" id="GO:0017003">
    <property type="term" value="P:protein-heme linkage"/>
    <property type="evidence" value="ECO:0007669"/>
    <property type="project" value="InterPro"/>
</dbReference>
<evidence type="ECO:0000256" key="2">
    <source>
        <dbReference type="ARBA" id="ARBA00022617"/>
    </source>
</evidence>
<dbReference type="Proteomes" id="UP001348817">
    <property type="component" value="Chromosome"/>
</dbReference>
<dbReference type="EMBL" id="AP025314">
    <property type="protein sequence ID" value="BDD11239.1"/>
    <property type="molecule type" value="Genomic_DNA"/>
</dbReference>
<dbReference type="SUPFAM" id="SSF82093">
    <property type="entry name" value="Heme chaperone CcmE"/>
    <property type="match status" value="1"/>
</dbReference>
<evidence type="ECO:0000256" key="3">
    <source>
        <dbReference type="ARBA" id="ARBA00022748"/>
    </source>
</evidence>
<organism evidence="6 7">
    <name type="scientific">Fulvitalea axinellae</name>
    <dbReference type="NCBI Taxonomy" id="1182444"/>
    <lineage>
        <taxon>Bacteria</taxon>
        <taxon>Pseudomonadati</taxon>
        <taxon>Bacteroidota</taxon>
        <taxon>Cytophagia</taxon>
        <taxon>Cytophagales</taxon>
        <taxon>Persicobacteraceae</taxon>
        <taxon>Fulvitalea</taxon>
    </lineage>
</organism>
<proteinExistence type="predicted"/>
<dbReference type="Gene3D" id="2.40.50.140">
    <property type="entry name" value="Nucleic acid-binding proteins"/>
    <property type="match status" value="1"/>
</dbReference>
<feature type="transmembrane region" description="Helical" evidence="5">
    <location>
        <begin position="6"/>
        <end position="26"/>
    </location>
</feature>
<evidence type="ECO:0000313" key="6">
    <source>
        <dbReference type="EMBL" id="BDD11239.1"/>
    </source>
</evidence>
<evidence type="ECO:0000256" key="5">
    <source>
        <dbReference type="SAM" id="Phobius"/>
    </source>
</evidence>
<gene>
    <name evidence="6" type="ORF">FUAX_36710</name>
</gene>
<dbReference type="GO" id="GO:0017004">
    <property type="term" value="P:cytochrome complex assembly"/>
    <property type="evidence" value="ECO:0007669"/>
    <property type="project" value="UniProtKB-KW"/>
</dbReference>
<name>A0AAU9D9J2_9BACT</name>
<comment type="subcellular location">
    <subcellularLocation>
        <location evidence="1">Membrane</location>
    </subcellularLocation>
</comment>
<protein>
    <recommendedName>
        <fullName evidence="8">Cytochrome c maturation protein CcmE</fullName>
    </recommendedName>
</protein>
<dbReference type="InterPro" id="IPR036127">
    <property type="entry name" value="CcmE-like_sf"/>
</dbReference>
<dbReference type="GO" id="GO:0020037">
    <property type="term" value="F:heme binding"/>
    <property type="evidence" value="ECO:0007669"/>
    <property type="project" value="InterPro"/>
</dbReference>
<keyword evidence="5" id="KW-0812">Transmembrane</keyword>
<keyword evidence="3" id="KW-0201">Cytochrome c-type biogenesis</keyword>
<sequence>MKKSHIFGIVIIAVSIVIIAVTMGDASSYVTFSKAKDIAAKSAKDVHVVGKLTKNATGQVTGIVESPDKLSFRFSMKDEDGQVREVFYNKPLPQDFYRSEQVVVIGRFPKAESKQFQANEILLKCPSKYQEEQVKV</sequence>
<evidence type="ECO:0000256" key="4">
    <source>
        <dbReference type="ARBA" id="ARBA00023136"/>
    </source>
</evidence>
<dbReference type="KEGG" id="fax:FUAX_36710"/>
<dbReference type="InterPro" id="IPR012340">
    <property type="entry name" value="NA-bd_OB-fold"/>
</dbReference>
<keyword evidence="5" id="KW-1133">Transmembrane helix</keyword>
<keyword evidence="2" id="KW-0408">Iron</keyword>
<dbReference type="GO" id="GO:0005886">
    <property type="term" value="C:plasma membrane"/>
    <property type="evidence" value="ECO:0007669"/>
    <property type="project" value="InterPro"/>
</dbReference>
<evidence type="ECO:0000313" key="7">
    <source>
        <dbReference type="Proteomes" id="UP001348817"/>
    </source>
</evidence>
<evidence type="ECO:0008006" key="8">
    <source>
        <dbReference type="Google" id="ProtNLM"/>
    </source>
</evidence>
<dbReference type="AlphaFoldDB" id="A0AAU9D9J2"/>
<accession>A0AAU9D9J2</accession>